<keyword evidence="2" id="KW-1185">Reference proteome</keyword>
<gene>
    <name evidence="1" type="ORF">Ocin01_10729</name>
</gene>
<protein>
    <submittedName>
        <fullName evidence="1">Uncharacterized protein</fullName>
    </submittedName>
</protein>
<reference evidence="1 2" key="1">
    <citation type="journal article" date="2016" name="Genome Biol. Evol.">
        <title>Gene Family Evolution Reflects Adaptation to Soil Environmental Stressors in the Genome of the Collembolan Orchesella cincta.</title>
        <authorList>
            <person name="Faddeeva-Vakhrusheva A."/>
            <person name="Derks M.F."/>
            <person name="Anvar S.Y."/>
            <person name="Agamennone V."/>
            <person name="Suring W."/>
            <person name="Smit S."/>
            <person name="van Straalen N.M."/>
            <person name="Roelofs D."/>
        </authorList>
    </citation>
    <scope>NUCLEOTIDE SEQUENCE [LARGE SCALE GENOMIC DNA]</scope>
    <source>
        <tissue evidence="1">Mixed pool</tissue>
    </source>
</reference>
<dbReference type="EMBL" id="LJIJ01000602">
    <property type="protein sequence ID" value="ODM95952.1"/>
    <property type="molecule type" value="Genomic_DNA"/>
</dbReference>
<proteinExistence type="predicted"/>
<name>A0A1D2MSP6_ORCCI</name>
<evidence type="ECO:0000313" key="2">
    <source>
        <dbReference type="Proteomes" id="UP000094527"/>
    </source>
</evidence>
<evidence type="ECO:0000313" key="1">
    <source>
        <dbReference type="EMBL" id="ODM95952.1"/>
    </source>
</evidence>
<organism evidence="1 2">
    <name type="scientific">Orchesella cincta</name>
    <name type="common">Springtail</name>
    <name type="synonym">Podura cincta</name>
    <dbReference type="NCBI Taxonomy" id="48709"/>
    <lineage>
        <taxon>Eukaryota</taxon>
        <taxon>Metazoa</taxon>
        <taxon>Ecdysozoa</taxon>
        <taxon>Arthropoda</taxon>
        <taxon>Hexapoda</taxon>
        <taxon>Collembola</taxon>
        <taxon>Entomobryomorpha</taxon>
        <taxon>Entomobryoidea</taxon>
        <taxon>Orchesellidae</taxon>
        <taxon>Orchesellinae</taxon>
        <taxon>Orchesella</taxon>
    </lineage>
</organism>
<dbReference type="OrthoDB" id="7647695at2759"/>
<sequence length="100" mass="11604">MDLEEYMKLTDHDKAAPTAPVMVDPTMEFMKLEGTRFSILRKRVTWPKAVTECQSKDLRLVSLPVVDDAKTLIEAIQKISKPFFDGYEDEVKKYEFGMDR</sequence>
<accession>A0A1D2MSP6</accession>
<dbReference type="Proteomes" id="UP000094527">
    <property type="component" value="Unassembled WGS sequence"/>
</dbReference>
<dbReference type="AlphaFoldDB" id="A0A1D2MSP6"/>
<comment type="caution">
    <text evidence="1">The sequence shown here is derived from an EMBL/GenBank/DDBJ whole genome shotgun (WGS) entry which is preliminary data.</text>
</comment>